<dbReference type="AlphaFoldDB" id="A0A7S0WVM7"/>
<gene>
    <name evidence="1" type="ORF">CLEI1391_LOCUS12942</name>
</gene>
<evidence type="ECO:0000313" key="1">
    <source>
        <dbReference type="EMBL" id="CAD8686511.1"/>
    </source>
</evidence>
<organism evidence="1">
    <name type="scientific">Chlamydomonas leiostraca</name>
    <dbReference type="NCBI Taxonomy" id="1034604"/>
    <lineage>
        <taxon>Eukaryota</taxon>
        <taxon>Viridiplantae</taxon>
        <taxon>Chlorophyta</taxon>
        <taxon>core chlorophytes</taxon>
        <taxon>Chlorophyceae</taxon>
        <taxon>CS clade</taxon>
        <taxon>Chlamydomonadales</taxon>
        <taxon>Chlamydomonadaceae</taxon>
        <taxon>Chlamydomonas</taxon>
    </lineage>
</organism>
<sequence length="237" mass="26768">MYNPWYTPLPMEDVEEASAAVMSLKADPQLLKVTQKLHQDQKQFLVSQRNSSKPVTRAAEATKAKDGQLCLVLGTALRVRNEHVLFVPDGREPDHIACERVRYYLQHTHTDAAIVRSWGKVPTNGREAADLIREHLAGAWEDARTWTENDVLLQTIAMTLAEAWQWSECAAEPSQFTTPKRTAHDIEMEDVTPTTRLPSPPPVPLTMVPDTPTKVARRSRTTDIDDCADWMARCRLT</sequence>
<accession>A0A7S0WVM7</accession>
<proteinExistence type="predicted"/>
<dbReference type="EMBL" id="HBFB01022921">
    <property type="protein sequence ID" value="CAD8686511.1"/>
    <property type="molecule type" value="Transcribed_RNA"/>
</dbReference>
<reference evidence="1" key="1">
    <citation type="submission" date="2021-01" db="EMBL/GenBank/DDBJ databases">
        <authorList>
            <person name="Corre E."/>
            <person name="Pelletier E."/>
            <person name="Niang G."/>
            <person name="Scheremetjew M."/>
            <person name="Finn R."/>
            <person name="Kale V."/>
            <person name="Holt S."/>
            <person name="Cochrane G."/>
            <person name="Meng A."/>
            <person name="Brown T."/>
            <person name="Cohen L."/>
        </authorList>
    </citation>
    <scope>NUCLEOTIDE SEQUENCE</scope>
    <source>
        <strain evidence="1">SAG 11-49</strain>
    </source>
</reference>
<protein>
    <submittedName>
        <fullName evidence="1">Uncharacterized protein</fullName>
    </submittedName>
</protein>
<name>A0A7S0WVM7_9CHLO</name>